<keyword evidence="5 7" id="KW-0378">Hydrolase</keyword>
<keyword evidence="6 7" id="KW-0326">Glycosidase</keyword>
<feature type="signal peptide" evidence="8">
    <location>
        <begin position="1"/>
        <end position="24"/>
    </location>
</feature>
<sequence>MPGHPSMLLLTLRVLMLYHYQSHGTFYNPNTVGRNGEVYCHGRLLETVQMARIFNDSKTFVDMKMKQNPDATLKLFDDFMEKYEQGSTPPKEDVLKWVEDNFEARGTEFEQWIPDDFTKSPAILNKIKDKDFRNFAEELNGIWLELGRKMKKDVADNPELYSIIHVENPVIVPGGRFLEFYYWDSYWIIRGLLLSEMTNTAQGMLKNFFSIVDRFGFIPNGGRIYYSMRSQPPLLTPMVKTFVDTTGNKQFAISSVDILAREFDYWMTNHTVMVKGHRMAIYGDQSSGPRPESYREDIETGKDFKTEQERENHSSELKAAAESGMDFSSRWFINENGTNEGDLTNLKTRSIVPVELNAILYWNAKIISEFYGYKGDTLKQVLYLKYSEEFLKGVEAVLWNEEAGIWLDYDMINNKSRNYFVATNLSPLWMRCYLPARRQLIANHVIKYIEEQKLDDYPGGVPTTMLQSGEQWDWPNVWAPFQHLLIVGLDNLDDDRTKAVAQEWAQRWVQGNHIAFIETGAMFEKYLATELGGHGGGGEYEVQKGFGWSNGVILDLLDRYGSTITAASGKVGKLSVYTGLAAIITTMLSSVRWFL</sequence>
<evidence type="ECO:0000313" key="9">
    <source>
        <dbReference type="EMBL" id="AFS17322.1"/>
    </source>
</evidence>
<dbReference type="InterPro" id="IPR012341">
    <property type="entry name" value="6hp_glycosidase-like_sf"/>
</dbReference>
<organism evidence="9">
    <name type="scientific">Belgica antarctica</name>
    <dbReference type="NCBI Taxonomy" id="315563"/>
    <lineage>
        <taxon>Eukaryota</taxon>
        <taxon>Metazoa</taxon>
        <taxon>Ecdysozoa</taxon>
        <taxon>Arthropoda</taxon>
        <taxon>Hexapoda</taxon>
        <taxon>Insecta</taxon>
        <taxon>Pterygota</taxon>
        <taxon>Neoptera</taxon>
        <taxon>Endopterygota</taxon>
        <taxon>Diptera</taxon>
        <taxon>Nematocera</taxon>
        <taxon>Chironomoidea</taxon>
        <taxon>Chironomidae</taxon>
        <taxon>Belgica</taxon>
    </lineage>
</organism>
<dbReference type="PRINTS" id="PR00744">
    <property type="entry name" value="GLHYDRLASE37"/>
</dbReference>
<dbReference type="Pfam" id="PF01204">
    <property type="entry name" value="Trehalase"/>
    <property type="match status" value="1"/>
</dbReference>
<reference evidence="9" key="1">
    <citation type="journal article" date="2012" name="J. Comp. Physiol. B">
        <title>Expression of genes involved in energy mobilization and osmoprotectant synthesis during thermal and dehydration stress in the Antarctic midge, Belgica antarctica.</title>
        <authorList>
            <person name="Teets N.M."/>
            <person name="Kawarasaki Y."/>
            <person name="Lee R.E."/>
            <person name="Denlinger D.L."/>
        </authorList>
    </citation>
    <scope>NUCLEOTIDE SEQUENCE</scope>
</reference>
<comment type="similarity">
    <text evidence="2 7">Belongs to the glycosyl hydrolase 37 family.</text>
</comment>
<evidence type="ECO:0000256" key="7">
    <source>
        <dbReference type="RuleBase" id="RU361180"/>
    </source>
</evidence>
<comment type="catalytic activity">
    <reaction evidence="1 7">
        <text>alpha,alpha-trehalose + H2O = alpha-D-glucose + beta-D-glucose</text>
        <dbReference type="Rhea" id="RHEA:32675"/>
        <dbReference type="ChEBI" id="CHEBI:15377"/>
        <dbReference type="ChEBI" id="CHEBI:15903"/>
        <dbReference type="ChEBI" id="CHEBI:16551"/>
        <dbReference type="ChEBI" id="CHEBI:17925"/>
        <dbReference type="EC" id="3.2.1.28"/>
    </reaction>
</comment>
<dbReference type="InterPro" id="IPR018232">
    <property type="entry name" value="Glyco_hydro_37_CS"/>
</dbReference>
<evidence type="ECO:0000256" key="2">
    <source>
        <dbReference type="ARBA" id="ARBA00005615"/>
    </source>
</evidence>
<name>J9WPD5_9DIPT</name>
<proteinExistence type="evidence at transcript level"/>
<dbReference type="PROSITE" id="PS00928">
    <property type="entry name" value="TREHALASE_2"/>
    <property type="match status" value="1"/>
</dbReference>
<dbReference type="PANTHER" id="PTHR23403">
    <property type="entry name" value="TREHALASE"/>
    <property type="match status" value="1"/>
</dbReference>
<dbReference type="PROSITE" id="PS00927">
    <property type="entry name" value="TREHALASE_1"/>
    <property type="match status" value="1"/>
</dbReference>
<evidence type="ECO:0000256" key="4">
    <source>
        <dbReference type="ARBA" id="ARBA00019905"/>
    </source>
</evidence>
<gene>
    <name evidence="9" type="primary">treh</name>
</gene>
<dbReference type="InterPro" id="IPR008928">
    <property type="entry name" value="6-hairpin_glycosidase_sf"/>
</dbReference>
<dbReference type="InterPro" id="IPR001661">
    <property type="entry name" value="Glyco_hydro_37"/>
</dbReference>
<evidence type="ECO:0000256" key="3">
    <source>
        <dbReference type="ARBA" id="ARBA00012757"/>
    </source>
</evidence>
<dbReference type="EMBL" id="JX462666">
    <property type="protein sequence ID" value="AFS17322.1"/>
    <property type="molecule type" value="mRNA"/>
</dbReference>
<evidence type="ECO:0000256" key="1">
    <source>
        <dbReference type="ARBA" id="ARBA00001576"/>
    </source>
</evidence>
<dbReference type="GO" id="GO:0005993">
    <property type="term" value="P:trehalose catabolic process"/>
    <property type="evidence" value="ECO:0007669"/>
    <property type="project" value="TreeGrafter"/>
</dbReference>
<dbReference type="Gene3D" id="1.50.10.10">
    <property type="match status" value="1"/>
</dbReference>
<dbReference type="EC" id="3.2.1.28" evidence="3 7"/>
<evidence type="ECO:0000256" key="5">
    <source>
        <dbReference type="ARBA" id="ARBA00022801"/>
    </source>
</evidence>
<dbReference type="GO" id="GO:0004555">
    <property type="term" value="F:alpha,alpha-trehalase activity"/>
    <property type="evidence" value="ECO:0007669"/>
    <property type="project" value="UniProtKB-EC"/>
</dbReference>
<dbReference type="PANTHER" id="PTHR23403:SF1">
    <property type="entry name" value="TREHALASE"/>
    <property type="match status" value="1"/>
</dbReference>
<dbReference type="AlphaFoldDB" id="J9WPD5"/>
<evidence type="ECO:0000256" key="6">
    <source>
        <dbReference type="ARBA" id="ARBA00023295"/>
    </source>
</evidence>
<evidence type="ECO:0000256" key="8">
    <source>
        <dbReference type="SAM" id="SignalP"/>
    </source>
</evidence>
<dbReference type="SUPFAM" id="SSF48208">
    <property type="entry name" value="Six-hairpin glycosidases"/>
    <property type="match status" value="1"/>
</dbReference>
<keyword evidence="8" id="KW-0732">Signal</keyword>
<accession>J9WPD5</accession>
<protein>
    <recommendedName>
        <fullName evidence="4 7">Trehalase</fullName>
        <ecNumber evidence="3 7">3.2.1.28</ecNumber>
    </recommendedName>
    <alternativeName>
        <fullName evidence="7">Alpha-trehalose glucohydrolase</fullName>
    </alternativeName>
</protein>
<feature type="chain" id="PRO_5003828141" description="Trehalase" evidence="8">
    <location>
        <begin position="25"/>
        <end position="595"/>
    </location>
</feature>